<protein>
    <submittedName>
        <fullName evidence="1">Uncharacterized protein</fullName>
    </submittedName>
</protein>
<dbReference type="EMBL" id="CM047745">
    <property type="protein sequence ID" value="KAJ0025531.1"/>
    <property type="molecule type" value="Genomic_DNA"/>
</dbReference>
<dbReference type="Proteomes" id="UP001163603">
    <property type="component" value="Chromosome 10"/>
</dbReference>
<comment type="caution">
    <text evidence="1">The sequence shown here is derived from an EMBL/GenBank/DDBJ whole genome shotgun (WGS) entry which is preliminary data.</text>
</comment>
<sequence length="270" mass="31717">MQLYHHPFSLDSQKVRLALEEKGIDYTSFHVNPITGKNMDSSFFRMNPCAKLPVFKNGSHIIFDTIEIIQYIERIAVVSSGAVNANDLSSGSREVVEWMHKIQDWDPKYFTLSHIPEKYRCYVSRFLRRVVIARMAESPDLASAYHRKLKEAYDTDDKLKNPDVVKWSKDHLVRLLDEVETKLNEASYLTGEEFTMADVMLIPVLERLVLLDLEDEYISCRPNIAEYWSIVQQRPSFKKVIGKYFKGWRKHKTLMKTWCSVRIRSALRRY</sequence>
<reference evidence="2" key="1">
    <citation type="journal article" date="2023" name="G3 (Bethesda)">
        <title>Genome assembly and association tests identify interacting loci associated with vigor, precocity, and sex in interspecific pistachio rootstocks.</title>
        <authorList>
            <person name="Palmer W."/>
            <person name="Jacygrad E."/>
            <person name="Sagayaradj S."/>
            <person name="Cavanaugh K."/>
            <person name="Han R."/>
            <person name="Bertier L."/>
            <person name="Beede B."/>
            <person name="Kafkas S."/>
            <person name="Golino D."/>
            <person name="Preece J."/>
            <person name="Michelmore R."/>
        </authorList>
    </citation>
    <scope>NUCLEOTIDE SEQUENCE [LARGE SCALE GENOMIC DNA]</scope>
</reference>
<keyword evidence="2" id="KW-1185">Reference proteome</keyword>
<accession>A0ACC0XXV9</accession>
<proteinExistence type="predicted"/>
<name>A0ACC0XXV9_9ROSI</name>
<evidence type="ECO:0000313" key="1">
    <source>
        <dbReference type="EMBL" id="KAJ0025531.1"/>
    </source>
</evidence>
<gene>
    <name evidence="1" type="ORF">Pint_08090</name>
</gene>
<organism evidence="1 2">
    <name type="scientific">Pistacia integerrima</name>
    <dbReference type="NCBI Taxonomy" id="434235"/>
    <lineage>
        <taxon>Eukaryota</taxon>
        <taxon>Viridiplantae</taxon>
        <taxon>Streptophyta</taxon>
        <taxon>Embryophyta</taxon>
        <taxon>Tracheophyta</taxon>
        <taxon>Spermatophyta</taxon>
        <taxon>Magnoliopsida</taxon>
        <taxon>eudicotyledons</taxon>
        <taxon>Gunneridae</taxon>
        <taxon>Pentapetalae</taxon>
        <taxon>rosids</taxon>
        <taxon>malvids</taxon>
        <taxon>Sapindales</taxon>
        <taxon>Anacardiaceae</taxon>
        <taxon>Pistacia</taxon>
    </lineage>
</organism>
<evidence type="ECO:0000313" key="2">
    <source>
        <dbReference type="Proteomes" id="UP001163603"/>
    </source>
</evidence>